<evidence type="ECO:0000259" key="3">
    <source>
        <dbReference type="PROSITE" id="PS50846"/>
    </source>
</evidence>
<protein>
    <submittedName>
        <fullName evidence="4">(rape) hypothetical protein</fullName>
    </submittedName>
</protein>
<dbReference type="InterPro" id="IPR036163">
    <property type="entry name" value="HMA_dom_sf"/>
</dbReference>
<dbReference type="Pfam" id="PF00403">
    <property type="entry name" value="HMA"/>
    <property type="match status" value="1"/>
</dbReference>
<dbReference type="EMBL" id="HG994368">
    <property type="protein sequence ID" value="CAF1841164.1"/>
    <property type="molecule type" value="Genomic_DNA"/>
</dbReference>
<dbReference type="Gene3D" id="3.30.70.100">
    <property type="match status" value="1"/>
</dbReference>
<sequence>MATKLLSLTAVFRVLGMTCSACAGSIEKEIKRLPGIHEAVIDALNNRAQILFYLYPSSVNNSSLSKMSFIQLLL</sequence>
<evidence type="ECO:0000313" key="4">
    <source>
        <dbReference type="EMBL" id="CAF1841164.1"/>
    </source>
</evidence>
<dbReference type="Proteomes" id="UP001295469">
    <property type="component" value="Chromosome C04"/>
</dbReference>
<evidence type="ECO:0000256" key="1">
    <source>
        <dbReference type="ARBA" id="ARBA00022723"/>
    </source>
</evidence>
<feature type="chain" id="PRO_5033015452" evidence="2">
    <location>
        <begin position="17"/>
        <end position="74"/>
    </location>
</feature>
<feature type="signal peptide" evidence="2">
    <location>
        <begin position="1"/>
        <end position="16"/>
    </location>
</feature>
<dbReference type="AlphaFoldDB" id="A0A816JAF5"/>
<keyword evidence="1" id="KW-0479">Metal-binding</keyword>
<dbReference type="PANTHER" id="PTHR46594">
    <property type="entry name" value="P-TYPE CATION-TRANSPORTING ATPASE"/>
    <property type="match status" value="1"/>
</dbReference>
<reference evidence="4" key="1">
    <citation type="submission" date="2021-01" db="EMBL/GenBank/DDBJ databases">
        <authorList>
            <consortium name="Genoscope - CEA"/>
            <person name="William W."/>
        </authorList>
    </citation>
    <scope>NUCLEOTIDE SEQUENCE</scope>
</reference>
<evidence type="ECO:0000256" key="2">
    <source>
        <dbReference type="SAM" id="SignalP"/>
    </source>
</evidence>
<dbReference type="InterPro" id="IPR006121">
    <property type="entry name" value="HMA_dom"/>
</dbReference>
<dbReference type="CDD" id="cd00371">
    <property type="entry name" value="HMA"/>
    <property type="match status" value="1"/>
</dbReference>
<keyword evidence="2" id="KW-0732">Signal</keyword>
<dbReference type="GO" id="GO:0046872">
    <property type="term" value="F:metal ion binding"/>
    <property type="evidence" value="ECO:0007669"/>
    <property type="project" value="UniProtKB-KW"/>
</dbReference>
<organism evidence="4">
    <name type="scientific">Brassica napus</name>
    <name type="common">Rape</name>
    <dbReference type="NCBI Taxonomy" id="3708"/>
    <lineage>
        <taxon>Eukaryota</taxon>
        <taxon>Viridiplantae</taxon>
        <taxon>Streptophyta</taxon>
        <taxon>Embryophyta</taxon>
        <taxon>Tracheophyta</taxon>
        <taxon>Spermatophyta</taxon>
        <taxon>Magnoliopsida</taxon>
        <taxon>eudicotyledons</taxon>
        <taxon>Gunneridae</taxon>
        <taxon>Pentapetalae</taxon>
        <taxon>rosids</taxon>
        <taxon>malvids</taxon>
        <taxon>Brassicales</taxon>
        <taxon>Brassicaceae</taxon>
        <taxon>Brassiceae</taxon>
        <taxon>Brassica</taxon>
    </lineage>
</organism>
<proteinExistence type="predicted"/>
<dbReference type="PROSITE" id="PS50846">
    <property type="entry name" value="HMA_2"/>
    <property type="match status" value="1"/>
</dbReference>
<feature type="domain" description="HMA" evidence="3">
    <location>
        <begin position="8"/>
        <end position="74"/>
    </location>
</feature>
<dbReference type="SUPFAM" id="SSF55008">
    <property type="entry name" value="HMA, heavy metal-associated domain"/>
    <property type="match status" value="1"/>
</dbReference>
<accession>A0A816JAF5</accession>
<dbReference type="Gramene" id="CDX93869">
    <property type="protein sequence ID" value="CDX93869"/>
    <property type="gene ID" value="GSBRNA2T00156677001"/>
</dbReference>
<name>A0A816JAF5_BRANA</name>
<gene>
    <name evidence="4" type="ORF">DARMORV10_C04P29450.1</name>
</gene>
<dbReference type="PANTHER" id="PTHR46594:SF4">
    <property type="entry name" value="P-TYPE CATION-TRANSPORTING ATPASE"/>
    <property type="match status" value="1"/>
</dbReference>